<name>A0A6N6M889_9FLAO</name>
<proteinExistence type="predicted"/>
<dbReference type="EMBL" id="WACR01000003">
    <property type="protein sequence ID" value="KAB1065065.1"/>
    <property type="molecule type" value="Genomic_DNA"/>
</dbReference>
<dbReference type="InterPro" id="IPR026444">
    <property type="entry name" value="Secre_tail"/>
</dbReference>
<dbReference type="Pfam" id="PF18962">
    <property type="entry name" value="Por_Secre_tail"/>
    <property type="match status" value="1"/>
</dbReference>
<evidence type="ECO:0000259" key="3">
    <source>
        <dbReference type="Pfam" id="PF18962"/>
    </source>
</evidence>
<dbReference type="AlphaFoldDB" id="A0A6N6M889"/>
<feature type="domain" description="Secretion system C-terminal sorting" evidence="3">
    <location>
        <begin position="1087"/>
        <end position="1150"/>
    </location>
</feature>
<feature type="chain" id="PRO_5026785063" evidence="2">
    <location>
        <begin position="23"/>
        <end position="1151"/>
    </location>
</feature>
<protein>
    <submittedName>
        <fullName evidence="4">T9SS type A sorting domain-containing protein</fullName>
    </submittedName>
</protein>
<sequence length="1151" mass="124723">MKRIGSIAVALAFSCFSLQVFAQSITTGSVSGSPFCQSENLTVNYSISGSFNGGNTFYVELSDNTGSFSSPDTIGSTSSTSGGSITATIPSVIDPGSAYRIRVSGDSPAVTGSDNGSNLTINSSGLDPAEFGNNEWYVFGYNGKQFVTYLGSYIDTSLNILSSDYFPTNGSPSDASNYQGCSIPNDQHSFSYKREGFTAGQYTLDIRGDDDHRLYVNGVLEYSSSYTSTIQNAVWSGNLGANSKIEIQVEESGGESALEVEFNYTPTLVISDDLDVCTGATVKIGVDGGANYDWSGGNTTYMSAPYNTDSVELVIPSSAPTGVQTYTVTGTDVNGNGNYSASVDVSIVSTYDVSVSDTALGICSSNTANVTASGATNFLWIPSTGVQFNNSSGSNVTLSPSSSTVYKVTADGSCPSDTEYVNVTVFNSSNGTNPVYGQNQWILHGYDDETFSDYRGYYSFSSFNFDTRDDWSINNSPSDAANWQGCSIGNNNHSYRVRREGFPCSYYQIDIPNHDDGVTLYIDGVQVYSKNTWYSNNYTSDVWQGYLGPDSKVEVTIKEQSGGSHVGLTFIPLYGPEANNNHAIWEGTTSTSWNTSSNWCGTVPGNGDKAYLLDLGNNDPVVSTSVSIDTLYISSNVTFLIDGTGALTVSEPIENDGTIEVESSASLVQTHSGSDQNTGSGNYIVHKQGRVGTAGYNAYSSPVENADIATVFANTNPCDIFVFDASDQSWKYDYPNNYSTTCLGNNVTFTSSYLISGSDGDMDEGRGYFIPGGANTSQANRTFTGQVNNGDISYSIATQPNPGNVNWTQDNWNLIGNPYPSSINAAQFWNENAVLNSRIMSGIYYWDDDGTNTNSSSDYAAWNNSGATVGPNSNVTPNGHIASGQGFFVMANQNTSVEFNNSMRSSSNGQFFKNGQIQSSVNFPRLWISLKKDSTFKSQMLVAFPNEATEEKDRLYDALKMESDNPVSIAAIIDEDKFVIEGKAPMQFEGDSAISKLSIHALDSGKYNFEITDFENLFGIDVYLVDLENDSIHNLREHSYEFEVNDSLKTDDRFEVHYKLSEISDPSSVELIDEKNDIKVYAAPNNVIVEAMNTQIDQLQVYDISGREVVSRNGQNATRIKLNSSSWLNGVYIVSVVDDKGKRYRDKIVIQ</sequence>
<dbReference type="PROSITE" id="PS51257">
    <property type="entry name" value="PROKAR_LIPOPROTEIN"/>
    <property type="match status" value="1"/>
</dbReference>
<evidence type="ECO:0000256" key="1">
    <source>
        <dbReference type="ARBA" id="ARBA00022729"/>
    </source>
</evidence>
<comment type="caution">
    <text evidence="4">The sequence shown here is derived from an EMBL/GenBank/DDBJ whole genome shotgun (WGS) entry which is preliminary data.</text>
</comment>
<dbReference type="OrthoDB" id="1652165at2"/>
<reference evidence="4 5" key="1">
    <citation type="submission" date="2019-09" db="EMBL/GenBank/DDBJ databases">
        <title>Genomes of Cryomorphaceae.</title>
        <authorList>
            <person name="Bowman J.P."/>
        </authorList>
    </citation>
    <scope>NUCLEOTIDE SEQUENCE [LARGE SCALE GENOMIC DNA]</scope>
    <source>
        <strain evidence="4 5">KCTC 52047</strain>
    </source>
</reference>
<accession>A0A6N6M889</accession>
<dbReference type="NCBIfam" id="TIGR04183">
    <property type="entry name" value="Por_Secre_tail"/>
    <property type="match status" value="1"/>
</dbReference>
<keyword evidence="1 2" id="KW-0732">Signal</keyword>
<evidence type="ECO:0000256" key="2">
    <source>
        <dbReference type="SAM" id="SignalP"/>
    </source>
</evidence>
<evidence type="ECO:0000313" key="5">
    <source>
        <dbReference type="Proteomes" id="UP000435357"/>
    </source>
</evidence>
<dbReference type="RefSeq" id="WP_151166627.1">
    <property type="nucleotide sequence ID" value="NZ_WACR01000003.1"/>
</dbReference>
<organism evidence="4 5">
    <name type="scientific">Salibacter halophilus</name>
    <dbReference type="NCBI Taxonomy" id="1803916"/>
    <lineage>
        <taxon>Bacteria</taxon>
        <taxon>Pseudomonadati</taxon>
        <taxon>Bacteroidota</taxon>
        <taxon>Flavobacteriia</taxon>
        <taxon>Flavobacteriales</taxon>
        <taxon>Salibacteraceae</taxon>
        <taxon>Salibacter</taxon>
    </lineage>
</organism>
<evidence type="ECO:0000313" key="4">
    <source>
        <dbReference type="EMBL" id="KAB1065065.1"/>
    </source>
</evidence>
<gene>
    <name evidence="4" type="ORF">F3059_03695</name>
</gene>
<dbReference type="Proteomes" id="UP000435357">
    <property type="component" value="Unassembled WGS sequence"/>
</dbReference>
<feature type="signal peptide" evidence="2">
    <location>
        <begin position="1"/>
        <end position="22"/>
    </location>
</feature>
<keyword evidence="5" id="KW-1185">Reference proteome</keyword>